<dbReference type="CDD" id="cd18796">
    <property type="entry name" value="SF2_C_LHR"/>
    <property type="match status" value="1"/>
</dbReference>
<dbReference type="InterPro" id="IPR001650">
    <property type="entry name" value="Helicase_C-like"/>
</dbReference>
<dbReference type="GO" id="GO:0006281">
    <property type="term" value="P:DNA repair"/>
    <property type="evidence" value="ECO:0007669"/>
    <property type="project" value="UniProtKB-KW"/>
</dbReference>
<organism evidence="8 9">
    <name type="scientific">Candidatus Dormiibacter inghamiae</name>
    <dbReference type="NCBI Taxonomy" id="3127013"/>
    <lineage>
        <taxon>Bacteria</taxon>
        <taxon>Bacillati</taxon>
        <taxon>Candidatus Dormiibacterota</taxon>
        <taxon>Candidatus Dormibacteria</taxon>
        <taxon>Candidatus Dormibacterales</taxon>
        <taxon>Candidatus Dormibacteraceae</taxon>
        <taxon>Candidatus Dormiibacter</taxon>
    </lineage>
</organism>
<evidence type="ECO:0000256" key="5">
    <source>
        <dbReference type="ARBA" id="ARBA00023204"/>
    </source>
</evidence>
<evidence type="ECO:0000256" key="6">
    <source>
        <dbReference type="ARBA" id="ARBA00023235"/>
    </source>
</evidence>
<sequence>RGGPAEPPTGPAAAWAGELPAPRRSIWPAIYPRLVELVQQHRSTIIFVNSRRLAERLAARLNEQAGSELVLAHHSSVAREQRLLIEDRLKAGNLRGLVATSSLELGIDMGAVDLVVQVEAPPSVAAGIQRIGRAGHSVGAISRGTVFPKFRGDLLESAAVVEGMLSGRIEQTVIPLNPLDVLAQQVVAMLAVDEWALDELFDLVRRAYPFRSLGRRSFEAVLDMLAGRYPSDEFAELRPRIVWDRIEGRLRGRAGAQRLAVTNAGTIPDRGLYTVSLFDGGDTAPAGAALGGRQASRKIGELDEEMVFETRVGETIVLGASSWKVVDITASHVLVAPAPGEPGKISFWHGDSLSRPVELGRQLGSLIRELRSSSAAGAEERLCRSSGFVGGAARNLLAYLDDQAAATGEVPDDRTVVVERFRDEIGDWRVCVLTPFGGKVHAPWALALQAKLSEQQGIQVQTMYTDDGLALRLPDADRPLDVEDVMLEPEELQELVAAELPGTAMFASRFRENAARALLLPRRRPGQRSPLWQQRQRSADLLKVASRYPDFPLLAETYRECLADLFDLDALRELLCGIRSHAVRVVSVDTERASPFASSLLFDYIGQFIYEGDAPLAERRAQALTLDRELLAELLGSEELREMLDPAAAERLELELQGLLPERWPRDVDEAHDLLVRLGDMTEAELGFRGVSVEWLTELREARRALLIRLGGEERWLPAEDAGSYRDAFGSALPGGLPEVYLEPPPDAVGRLLRRWARTHVPFSAAAPAARWGLPVARLEEALAALVARGELISGAFRPISAGAAPSLEFCHPEVLRTLRRRSLAALRREAEAVTPKVLAGFLPVWHGIDRAGGRPSASLERLLEAVDTLQGVALPVSVIERDVLPARVPGYRPALLDELIAMGEVAWVGRGALGVGDGRVSLYLRSEVNRLLPEVGEPAAGEMAESLRVHLQTRGASFFRELYNAAGGGSEERVLDALWDLVWAGEVTNDTFSPLRLLGPAAKRRPQGRRPPPVRLNQPRASGRWSLVQELREPAPTATEQLLSQAQVLLRRHGVLTRESVLAEGWSGGFAALYPVLRALEEAGKARRGYFVAGLGGSQFALPGAVDRLRAGRDAPGQVVALAATDPAQPYGAVLPWPADAEGRMGRLPGAFVVLESGELVLFLERGGRSLLTRGRITVDMLSALLRVALNVTKIELQRVDGEPVRQSKLAPLLGEAGFGPSPRGMIVWKH</sequence>
<dbReference type="Gene3D" id="3.40.50.300">
    <property type="entry name" value="P-loop containing nucleotide triphosphate hydrolases"/>
    <property type="match status" value="1"/>
</dbReference>
<dbReference type="InterPro" id="IPR055369">
    <property type="entry name" value="WH2_Lhr"/>
</dbReference>
<dbReference type="RefSeq" id="WP_338179567.1">
    <property type="nucleotide sequence ID" value="NZ_JAEKNQ010000036.1"/>
</dbReference>
<dbReference type="PANTHER" id="PTHR47962:SF5">
    <property type="entry name" value="ATP-DEPENDENT HELICASE LHR-RELATED"/>
    <property type="match status" value="1"/>
</dbReference>
<proteinExistence type="predicted"/>
<dbReference type="GO" id="GO:0005524">
    <property type="term" value="F:ATP binding"/>
    <property type="evidence" value="ECO:0007669"/>
    <property type="project" value="InterPro"/>
</dbReference>
<dbReference type="Pfam" id="PF00271">
    <property type="entry name" value="Helicase_C"/>
    <property type="match status" value="1"/>
</dbReference>
<evidence type="ECO:0000256" key="3">
    <source>
        <dbReference type="ARBA" id="ARBA00022806"/>
    </source>
</evidence>
<keyword evidence="6" id="KW-0413">Isomerase</keyword>
<dbReference type="Pfam" id="PF23235">
    <property type="entry name" value="WHD_3rd_Lhr"/>
    <property type="match status" value="1"/>
</dbReference>
<dbReference type="PROSITE" id="PS51194">
    <property type="entry name" value="HELICASE_CTER"/>
    <property type="match status" value="1"/>
</dbReference>
<evidence type="ECO:0000256" key="2">
    <source>
        <dbReference type="ARBA" id="ARBA00022801"/>
    </source>
</evidence>
<dbReference type="InterPro" id="IPR013701">
    <property type="entry name" value="Lhr-like_DEAD/DEAH_assoc"/>
</dbReference>
<dbReference type="InterPro" id="IPR052511">
    <property type="entry name" value="ATP-dep_Helicase"/>
</dbReference>
<dbReference type="Pfam" id="PF23236">
    <property type="entry name" value="WHD_2nd_Lhr"/>
    <property type="match status" value="1"/>
</dbReference>
<keyword evidence="2" id="KW-0378">Hydrolase</keyword>
<dbReference type="SMART" id="SM00490">
    <property type="entry name" value="HELICc"/>
    <property type="match status" value="1"/>
</dbReference>
<dbReference type="EMBL" id="JAEKNQ010000036">
    <property type="protein sequence ID" value="MBJ7603481.1"/>
    <property type="molecule type" value="Genomic_DNA"/>
</dbReference>
<dbReference type="GO" id="GO:0004386">
    <property type="term" value="F:helicase activity"/>
    <property type="evidence" value="ECO:0007669"/>
    <property type="project" value="UniProtKB-KW"/>
</dbReference>
<dbReference type="SUPFAM" id="SSF52540">
    <property type="entry name" value="P-loop containing nucleoside triphosphate hydrolases"/>
    <property type="match status" value="1"/>
</dbReference>
<dbReference type="PANTHER" id="PTHR47962">
    <property type="entry name" value="ATP-DEPENDENT HELICASE LHR-RELATED-RELATED"/>
    <property type="match status" value="1"/>
</dbReference>
<accession>A0A934KH90</accession>
<evidence type="ECO:0000256" key="1">
    <source>
        <dbReference type="ARBA" id="ARBA00022763"/>
    </source>
</evidence>
<name>A0A934KH90_9BACT</name>
<keyword evidence="4" id="KW-0238">DNA-binding</keyword>
<keyword evidence="3 8" id="KW-0347">Helicase</keyword>
<dbReference type="GO" id="GO:0003677">
    <property type="term" value="F:DNA binding"/>
    <property type="evidence" value="ECO:0007669"/>
    <property type="project" value="UniProtKB-KW"/>
</dbReference>
<keyword evidence="5" id="KW-0234">DNA repair</keyword>
<feature type="non-terminal residue" evidence="8">
    <location>
        <position position="1"/>
    </location>
</feature>
<feature type="domain" description="Helicase C-terminal" evidence="7">
    <location>
        <begin position="29"/>
        <end position="180"/>
    </location>
</feature>
<protein>
    <submittedName>
        <fullName evidence="8">DEAD/DEAH box helicase</fullName>
    </submittedName>
</protein>
<dbReference type="GO" id="GO:0016887">
    <property type="term" value="F:ATP hydrolysis activity"/>
    <property type="evidence" value="ECO:0007669"/>
    <property type="project" value="TreeGrafter"/>
</dbReference>
<dbReference type="AlphaFoldDB" id="A0A934KH90"/>
<keyword evidence="1" id="KW-0227">DNA damage</keyword>
<evidence type="ECO:0000259" key="7">
    <source>
        <dbReference type="PROSITE" id="PS51194"/>
    </source>
</evidence>
<dbReference type="InterPro" id="IPR055367">
    <property type="entry name" value="WH4_Lhr"/>
</dbReference>
<dbReference type="Pfam" id="PF08494">
    <property type="entry name" value="DEAD_assoc"/>
    <property type="match status" value="1"/>
</dbReference>
<keyword evidence="3 8" id="KW-0547">Nucleotide-binding</keyword>
<dbReference type="Pfam" id="PF19306">
    <property type="entry name" value="WHD_Lhr"/>
    <property type="match status" value="1"/>
</dbReference>
<reference evidence="8 9" key="1">
    <citation type="submission" date="2020-10" db="EMBL/GenBank/DDBJ databases">
        <title>Ca. Dormibacterota MAGs.</title>
        <authorList>
            <person name="Montgomery K."/>
        </authorList>
    </citation>
    <scope>NUCLEOTIDE SEQUENCE [LARGE SCALE GENOMIC DNA]</scope>
    <source>
        <strain evidence="8">SC8811_S16_3</strain>
    </source>
</reference>
<evidence type="ECO:0000313" key="8">
    <source>
        <dbReference type="EMBL" id="MBJ7603481.1"/>
    </source>
</evidence>
<dbReference type="Pfam" id="PF23234">
    <property type="entry name" value="WHD_4th_Lhr"/>
    <property type="match status" value="1"/>
</dbReference>
<evidence type="ECO:0000313" key="9">
    <source>
        <dbReference type="Proteomes" id="UP000620075"/>
    </source>
</evidence>
<gene>
    <name evidence="8" type="ORF">JF888_09885</name>
</gene>
<dbReference type="Proteomes" id="UP000620075">
    <property type="component" value="Unassembled WGS sequence"/>
</dbReference>
<evidence type="ECO:0000256" key="4">
    <source>
        <dbReference type="ARBA" id="ARBA00023125"/>
    </source>
</evidence>
<keyword evidence="3 8" id="KW-0067">ATP-binding</keyword>
<dbReference type="InterPro" id="IPR055368">
    <property type="entry name" value="WH3_Lhr"/>
</dbReference>
<dbReference type="InterPro" id="IPR027417">
    <property type="entry name" value="P-loop_NTPase"/>
</dbReference>
<dbReference type="InterPro" id="IPR045628">
    <property type="entry name" value="Lhr_WH_dom"/>
</dbReference>
<comment type="caution">
    <text evidence="8">The sequence shown here is derived from an EMBL/GenBank/DDBJ whole genome shotgun (WGS) entry which is preliminary data.</text>
</comment>